<evidence type="ECO:0000256" key="2">
    <source>
        <dbReference type="ARBA" id="ARBA00004496"/>
    </source>
</evidence>
<proteinExistence type="inferred from homology"/>
<dbReference type="SMR" id="A0A4P7NAY2"/>
<evidence type="ECO:0000256" key="12">
    <source>
        <dbReference type="RuleBase" id="RU004178"/>
    </source>
</evidence>
<dbReference type="VEuPathDB" id="FungiDB:M_BR32_EuGene_00066801"/>
<dbReference type="InterPro" id="IPR022678">
    <property type="entry name" value="NMT_CS"/>
</dbReference>
<dbReference type="FunFam" id="3.40.630.30:FF:000042">
    <property type="entry name" value="Glycylpeptide N-tetradecanoyltransferase"/>
    <property type="match status" value="1"/>
</dbReference>
<feature type="compositionally biased region" description="Acidic residues" evidence="13">
    <location>
        <begin position="27"/>
        <end position="37"/>
    </location>
</feature>
<feature type="domain" description="Glycylpeptide N-tetradecanoyltransferase C-terminal" evidence="15">
    <location>
        <begin position="346"/>
        <end position="560"/>
    </location>
</feature>
<dbReference type="PROSITE" id="PS00976">
    <property type="entry name" value="NMT_2"/>
    <property type="match status" value="1"/>
</dbReference>
<name>A0A4P7NAY2_PYROR</name>
<comment type="subunit">
    <text evidence="4">Monomer.</text>
</comment>
<feature type="domain" description="Glycylpeptide N-tetradecanoyltransferase N-terminal" evidence="14">
    <location>
        <begin position="178"/>
        <end position="332"/>
    </location>
</feature>
<keyword evidence="7" id="KW-0963">Cytoplasm</keyword>
<dbReference type="InterPro" id="IPR022677">
    <property type="entry name" value="NMT_C"/>
</dbReference>
<evidence type="ECO:0000256" key="6">
    <source>
        <dbReference type="ARBA" id="ARBA00022240"/>
    </source>
</evidence>
<dbReference type="EMBL" id="CP034205">
    <property type="protein sequence ID" value="QBZ57350.1"/>
    <property type="molecule type" value="Genomic_DNA"/>
</dbReference>
<sequence>MSSESKPVKDPAEAATDPAPATAHESEYEDVDDDQPEDANATAGSSSTASKKKKKKSKRQKIKDAVGVGSSSSSSAQSDATKALGGLTSEQLTDLLKMNPALAHELGNALNTTGKDEAATIDQLKKLSLQEIMTGLAASGKNVKDMASYKFWQTQPVPKFGEDERAAAQLPDGPFVVQTVDDVPKDAPKMIEGFEWCTPNLEDPKEITEVYELLNGHYVEDDEAMFRFKYSVSVLKWAMMSPGWKKHWWVGVRATQSRKLVAFISGIPMKLRVRENVLDSAEVNFICVHKRLRSKRMAPVLIREVTRRVNLEGIWQAIYTAGVVLPKPVSTCRYFHRALDWQKLYEIGFSPLPANSKPSYQVMKYKLPEKTLVKGLREMKEKDIPAVSKLLHQYMKRYDLAPVYDDTEMKHWFLDTSEAGDERVVYSYVVEDDDKKITDFFSFYLLSSSVLNNPKHSVLRAAYIWQYASDVAFREPFDKAALKKRLNELIKDMLILAKSHKFDVMNGLSSLDNGFFLEEQKFGPGDGQLFYYLFNYRTAPIAGGIDARNDLTGNGSGIGLNML</sequence>
<dbReference type="GO" id="GO:0004379">
    <property type="term" value="F:glycylpeptide N-tetradecanoyltransferase activity"/>
    <property type="evidence" value="ECO:0007669"/>
    <property type="project" value="UniProtKB-EC"/>
</dbReference>
<comment type="catalytic activity">
    <reaction evidence="10 11">
        <text>N-terminal glycyl-[protein] + tetradecanoyl-CoA = N-tetradecanoylglycyl-[protein] + CoA + H(+)</text>
        <dbReference type="Rhea" id="RHEA:15521"/>
        <dbReference type="Rhea" id="RHEA-COMP:12666"/>
        <dbReference type="Rhea" id="RHEA-COMP:12667"/>
        <dbReference type="ChEBI" id="CHEBI:15378"/>
        <dbReference type="ChEBI" id="CHEBI:57287"/>
        <dbReference type="ChEBI" id="CHEBI:57385"/>
        <dbReference type="ChEBI" id="CHEBI:64723"/>
        <dbReference type="ChEBI" id="CHEBI:133050"/>
        <dbReference type="EC" id="2.3.1.97"/>
    </reaction>
</comment>
<dbReference type="InterPro" id="IPR016181">
    <property type="entry name" value="Acyl_CoA_acyltransferase"/>
</dbReference>
<evidence type="ECO:0000256" key="3">
    <source>
        <dbReference type="ARBA" id="ARBA00009469"/>
    </source>
</evidence>
<dbReference type="InterPro" id="IPR000903">
    <property type="entry name" value="NMT"/>
</dbReference>
<dbReference type="OMA" id="GWKRDWH"/>
<feature type="compositionally biased region" description="Basic and acidic residues" evidence="13">
    <location>
        <begin position="1"/>
        <end position="12"/>
    </location>
</feature>
<evidence type="ECO:0000256" key="10">
    <source>
        <dbReference type="ARBA" id="ARBA00048276"/>
    </source>
</evidence>
<feature type="region of interest" description="Disordered" evidence="13">
    <location>
        <begin position="1"/>
        <end position="82"/>
    </location>
</feature>
<feature type="compositionally biased region" description="Low complexity" evidence="13">
    <location>
        <begin position="13"/>
        <end position="23"/>
    </location>
</feature>
<evidence type="ECO:0000259" key="14">
    <source>
        <dbReference type="Pfam" id="PF01233"/>
    </source>
</evidence>
<dbReference type="InterPro" id="IPR022676">
    <property type="entry name" value="NMT_N"/>
</dbReference>
<gene>
    <name evidence="16" type="ORF">PoMZ_02274</name>
</gene>
<reference evidence="16 17" key="1">
    <citation type="journal article" date="2019" name="Mol. Biol. Evol.">
        <title>Blast fungal genomes show frequent chromosomal changes, gene gains and losses, and effector gene turnover.</title>
        <authorList>
            <person name="Gomez Luciano L.B."/>
            <person name="Jason Tsai I."/>
            <person name="Chuma I."/>
            <person name="Tosa Y."/>
            <person name="Chen Y.H."/>
            <person name="Li J.Y."/>
            <person name="Li M.Y."/>
            <person name="Jade Lu M.Y."/>
            <person name="Nakayashiki H."/>
            <person name="Li W.H."/>
        </authorList>
    </citation>
    <scope>NUCLEOTIDE SEQUENCE [LARGE SCALE GENOMIC DNA]</scope>
    <source>
        <strain evidence="16">MZ5-1-6</strain>
    </source>
</reference>
<comment type="subcellular location">
    <subcellularLocation>
        <location evidence="2">Cytoplasm</location>
    </subcellularLocation>
</comment>
<evidence type="ECO:0000256" key="5">
    <source>
        <dbReference type="ARBA" id="ARBA00012923"/>
    </source>
</evidence>
<dbReference type="AlphaFoldDB" id="A0A4P7NAY2"/>
<dbReference type="Gene3D" id="3.40.630.30">
    <property type="match status" value="2"/>
</dbReference>
<keyword evidence="9 11" id="KW-0012">Acyltransferase</keyword>
<comment type="similarity">
    <text evidence="3 12">Belongs to the NMT family.</text>
</comment>
<evidence type="ECO:0000259" key="15">
    <source>
        <dbReference type="Pfam" id="PF02799"/>
    </source>
</evidence>
<comment type="function">
    <text evidence="1 11">Adds a myristoyl group to the N-terminal glycine residue of certain cellular proteins.</text>
</comment>
<dbReference type="Pfam" id="PF01233">
    <property type="entry name" value="NMT"/>
    <property type="match status" value="1"/>
</dbReference>
<dbReference type="PANTHER" id="PTHR11377">
    <property type="entry name" value="N-MYRISTOYL TRANSFERASE"/>
    <property type="match status" value="1"/>
</dbReference>
<accession>A0A4P7NAY2</accession>
<keyword evidence="8 11" id="KW-0808">Transferase</keyword>
<evidence type="ECO:0000256" key="7">
    <source>
        <dbReference type="ARBA" id="ARBA00022490"/>
    </source>
</evidence>
<feature type="compositionally biased region" description="Basic residues" evidence="13">
    <location>
        <begin position="50"/>
        <end position="61"/>
    </location>
</feature>
<evidence type="ECO:0000256" key="11">
    <source>
        <dbReference type="RuleBase" id="RU000586"/>
    </source>
</evidence>
<dbReference type="PANTHER" id="PTHR11377:SF5">
    <property type="entry name" value="GLYCYLPEPTIDE N-TETRADECANOYLTRANSFERASE"/>
    <property type="match status" value="1"/>
</dbReference>
<evidence type="ECO:0000313" key="16">
    <source>
        <dbReference type="EMBL" id="QBZ57350.1"/>
    </source>
</evidence>
<evidence type="ECO:0000256" key="1">
    <source>
        <dbReference type="ARBA" id="ARBA00003900"/>
    </source>
</evidence>
<dbReference type="Proteomes" id="UP000294847">
    <property type="component" value="Chromosome 2"/>
</dbReference>
<organism evidence="16 17">
    <name type="scientific">Pyricularia oryzae</name>
    <name type="common">Rice blast fungus</name>
    <name type="synonym">Magnaporthe oryzae</name>
    <dbReference type="NCBI Taxonomy" id="318829"/>
    <lineage>
        <taxon>Eukaryota</taxon>
        <taxon>Fungi</taxon>
        <taxon>Dikarya</taxon>
        <taxon>Ascomycota</taxon>
        <taxon>Pezizomycotina</taxon>
        <taxon>Sordariomycetes</taxon>
        <taxon>Sordariomycetidae</taxon>
        <taxon>Magnaporthales</taxon>
        <taxon>Pyriculariaceae</taxon>
        <taxon>Pyricularia</taxon>
    </lineage>
</organism>
<dbReference type="FunFam" id="3.40.630.30:FF:000056">
    <property type="entry name" value="Glycylpeptide N-tetradecanoyltransferase"/>
    <property type="match status" value="1"/>
</dbReference>
<dbReference type="EC" id="2.3.1.97" evidence="5 11"/>
<evidence type="ECO:0000313" key="17">
    <source>
        <dbReference type="Proteomes" id="UP000294847"/>
    </source>
</evidence>
<evidence type="ECO:0000256" key="4">
    <source>
        <dbReference type="ARBA" id="ARBA00011245"/>
    </source>
</evidence>
<evidence type="ECO:0000256" key="8">
    <source>
        <dbReference type="ARBA" id="ARBA00022679"/>
    </source>
</evidence>
<evidence type="ECO:0000256" key="13">
    <source>
        <dbReference type="SAM" id="MobiDB-lite"/>
    </source>
</evidence>
<dbReference type="SUPFAM" id="SSF55729">
    <property type="entry name" value="Acyl-CoA N-acyltransferases (Nat)"/>
    <property type="match status" value="2"/>
</dbReference>
<dbReference type="Pfam" id="PF02799">
    <property type="entry name" value="NMT_C"/>
    <property type="match status" value="1"/>
</dbReference>
<evidence type="ECO:0000256" key="9">
    <source>
        <dbReference type="ARBA" id="ARBA00023315"/>
    </source>
</evidence>
<protein>
    <recommendedName>
        <fullName evidence="6 11">Glycylpeptide N-tetradecanoyltransferase</fullName>
        <ecNumber evidence="5 11">2.3.1.97</ecNumber>
    </recommendedName>
</protein>
<dbReference type="GO" id="GO:0005829">
    <property type="term" value="C:cytosol"/>
    <property type="evidence" value="ECO:0007669"/>
    <property type="project" value="EnsemblFungi"/>
</dbReference>